<dbReference type="SUPFAM" id="SSF143579">
    <property type="entry name" value="GK1464-like"/>
    <property type="match status" value="1"/>
</dbReference>
<feature type="domain" description="GK1464-like" evidence="1">
    <location>
        <begin position="3"/>
        <end position="97"/>
    </location>
</feature>
<protein>
    <recommendedName>
        <fullName evidence="1">GK1464-like domain-containing protein</fullName>
    </recommendedName>
</protein>
<proteinExistence type="predicted"/>
<keyword evidence="3" id="KW-1185">Reference proteome</keyword>
<accession>A0A1S2M382</accession>
<sequence length="103" mass="12122">MDFISREAIIREMTESLPSMIDQYELEDIGVFEEEGEDDRYYFGFTIRKNGDVYMIHQPFKKNHEGKLAPIDSKWVIECDEGDSTGYNNLDDVFDYIKEGIKH</sequence>
<name>A0A1S2M382_9BACI</name>
<evidence type="ECO:0000313" key="3">
    <source>
        <dbReference type="Proteomes" id="UP000180057"/>
    </source>
</evidence>
<comment type="caution">
    <text evidence="2">The sequence shown here is derived from an EMBL/GenBank/DDBJ whole genome shotgun (WGS) entry which is preliminary data.</text>
</comment>
<dbReference type="EMBL" id="MLQS01000019">
    <property type="protein sequence ID" value="OIJ19222.1"/>
    <property type="molecule type" value="Genomic_DNA"/>
</dbReference>
<dbReference type="AlphaFoldDB" id="A0A1S2M382"/>
<gene>
    <name evidence="2" type="ORF">BKP45_13765</name>
</gene>
<dbReference type="Proteomes" id="UP000180057">
    <property type="component" value="Unassembled WGS sequence"/>
</dbReference>
<dbReference type="Pfam" id="PF18681">
    <property type="entry name" value="DUF5634"/>
    <property type="match status" value="1"/>
</dbReference>
<dbReference type="STRING" id="472963.BKP45_13765"/>
<dbReference type="OrthoDB" id="2968163at2"/>
<evidence type="ECO:0000313" key="2">
    <source>
        <dbReference type="EMBL" id="OIJ19222.1"/>
    </source>
</evidence>
<dbReference type="RefSeq" id="WP_071390269.1">
    <property type="nucleotide sequence ID" value="NZ_MLQS01000019.1"/>
</dbReference>
<dbReference type="InterPro" id="IPR040915">
    <property type="entry name" value="GK1464-like_dom"/>
</dbReference>
<dbReference type="Gene3D" id="3.30.70.1480">
    <property type="entry name" value="GK1464-like"/>
    <property type="match status" value="1"/>
</dbReference>
<organism evidence="2 3">
    <name type="scientific">Anaerobacillus alkalidiazotrophicus</name>
    <dbReference type="NCBI Taxonomy" id="472963"/>
    <lineage>
        <taxon>Bacteria</taxon>
        <taxon>Bacillati</taxon>
        <taxon>Bacillota</taxon>
        <taxon>Bacilli</taxon>
        <taxon>Bacillales</taxon>
        <taxon>Bacillaceae</taxon>
        <taxon>Anaerobacillus</taxon>
    </lineage>
</organism>
<reference evidence="2 3" key="1">
    <citation type="submission" date="2016-10" db="EMBL/GenBank/DDBJ databases">
        <title>Draft genome sequences of four alkaliphilic bacteria belonging to the Anaerobacillus genus.</title>
        <authorList>
            <person name="Bassil N.M."/>
            <person name="Lloyd J.R."/>
        </authorList>
    </citation>
    <scope>NUCLEOTIDE SEQUENCE [LARGE SCALE GENOMIC DNA]</scope>
    <source>
        <strain evidence="2 3">DSM 22531</strain>
    </source>
</reference>
<evidence type="ECO:0000259" key="1">
    <source>
        <dbReference type="Pfam" id="PF18681"/>
    </source>
</evidence>
<dbReference type="InterPro" id="IPR028990">
    <property type="entry name" value="GK1464-like"/>
</dbReference>